<comment type="subcellular location">
    <subcellularLocation>
        <location evidence="1">Cell membrane</location>
        <topology evidence="1">Multi-pass membrane protein</topology>
    </subcellularLocation>
</comment>
<evidence type="ECO:0000256" key="11">
    <source>
        <dbReference type="ARBA" id="ARBA00023136"/>
    </source>
</evidence>
<sequence>MTTYVEPLDPNDVVARPHRYFRRKYVWEWPIRVFHWVNAVCLTVLFLTGLYIAAPLLAPAGEPYGNFVMAWVRKIHFTTAFIFLVNFLWRIYWFWMGNNYARSGFPFIWRRQWWKDLWRQTTDYLKLQKGHVHLGHNALGGLVYTVFVIALGWAQIFTGLALYSESNPGGFWDKLVGWVIPLLGGSMATRTWHHFFAWGFVVFAILHVYIVFYDGLQYKNGLISAMISGEKFYQEGDIDHDTWLS</sequence>
<keyword evidence="7" id="KW-0479">Metal-binding</keyword>
<evidence type="ECO:0000256" key="12">
    <source>
        <dbReference type="SAM" id="Phobius"/>
    </source>
</evidence>
<dbReference type="AlphaFoldDB" id="A0A062XU15"/>
<feature type="transmembrane region" description="Helical" evidence="12">
    <location>
        <begin position="142"/>
        <end position="164"/>
    </location>
</feature>
<evidence type="ECO:0000256" key="6">
    <source>
        <dbReference type="ARBA" id="ARBA00022692"/>
    </source>
</evidence>
<dbReference type="GO" id="GO:0009055">
    <property type="term" value="F:electron transfer activity"/>
    <property type="evidence" value="ECO:0007669"/>
    <property type="project" value="InterPro"/>
</dbReference>
<dbReference type="RefSeq" id="WP_053334831.1">
    <property type="nucleotide sequence ID" value="NZ_JMFG01000008.1"/>
</dbReference>
<evidence type="ECO:0000256" key="8">
    <source>
        <dbReference type="ARBA" id="ARBA00022982"/>
    </source>
</evidence>
<evidence type="ECO:0000313" key="14">
    <source>
        <dbReference type="EMBL" id="HEQ88738.1"/>
    </source>
</evidence>
<keyword evidence="4" id="KW-1003">Cell membrane</keyword>
<dbReference type="PANTHER" id="PTHR30485:SF0">
    <property type="entry name" value="NI_FE-HYDROGENASE 1 B-TYPE CYTOCHROME SUBUNIT-RELATED"/>
    <property type="match status" value="1"/>
</dbReference>
<dbReference type="STRING" id="1312852.EG19_11470"/>
<dbReference type="InterPro" id="IPR000516">
    <property type="entry name" value="Ni-dep_Hydgase_cyt-B"/>
</dbReference>
<organism evidence="16 17">
    <name type="scientific">Thermoanaerobaculum aquaticum</name>
    <dbReference type="NCBI Taxonomy" id="1312852"/>
    <lineage>
        <taxon>Bacteria</taxon>
        <taxon>Pseudomonadati</taxon>
        <taxon>Acidobacteriota</taxon>
        <taxon>Thermoanaerobaculia</taxon>
        <taxon>Thermoanaerobaculales</taxon>
        <taxon>Thermoanaerobaculaceae</taxon>
        <taxon>Thermoanaerobaculum</taxon>
    </lineage>
</organism>
<keyword evidence="10" id="KW-0408">Iron</keyword>
<reference evidence="14" key="2">
    <citation type="journal article" date="2020" name="mSystems">
        <title>Genome- and Community-Level Interaction Insights into Carbon Utilization and Element Cycling Functions of Hydrothermarchaeota in Hydrothermal Sediment.</title>
        <authorList>
            <person name="Zhou Z."/>
            <person name="Liu Y."/>
            <person name="Xu W."/>
            <person name="Pan J."/>
            <person name="Luo Z.H."/>
            <person name="Li M."/>
        </authorList>
    </citation>
    <scope>NUCLEOTIDE SEQUENCE [LARGE SCALE GENOMIC DNA]</scope>
    <source>
        <strain evidence="14">SpSt-186</strain>
        <strain evidence="15">SpSt-299</strain>
    </source>
</reference>
<comment type="caution">
    <text evidence="16">The sequence shown here is derived from an EMBL/GenBank/DDBJ whole genome shotgun (WGS) entry which is preliminary data.</text>
</comment>
<dbReference type="EMBL" id="JMFG01000008">
    <property type="protein sequence ID" value="KDA54328.1"/>
    <property type="molecule type" value="Genomic_DNA"/>
</dbReference>
<feature type="transmembrane region" description="Helical" evidence="12">
    <location>
        <begin position="75"/>
        <end position="95"/>
    </location>
</feature>
<name>A0A062XU15_9BACT</name>
<dbReference type="Pfam" id="PF01292">
    <property type="entry name" value="Ni_hydr_CYTB"/>
    <property type="match status" value="1"/>
</dbReference>
<dbReference type="SUPFAM" id="SSF81342">
    <property type="entry name" value="Transmembrane di-heme cytochromes"/>
    <property type="match status" value="1"/>
</dbReference>
<dbReference type="InterPro" id="IPR016174">
    <property type="entry name" value="Di-haem_cyt_TM"/>
</dbReference>
<keyword evidence="8" id="KW-0249">Electron transport</keyword>
<keyword evidence="9 12" id="KW-1133">Transmembrane helix</keyword>
<evidence type="ECO:0000256" key="10">
    <source>
        <dbReference type="ARBA" id="ARBA00023004"/>
    </source>
</evidence>
<evidence type="ECO:0000313" key="15">
    <source>
        <dbReference type="EMBL" id="HET47747.1"/>
    </source>
</evidence>
<feature type="domain" description="Cytochrome b561 bacterial/Ni-hydrogenase" evidence="13">
    <location>
        <begin position="26"/>
        <end position="229"/>
    </location>
</feature>
<keyword evidence="11 12" id="KW-0472">Membrane</keyword>
<dbReference type="GO" id="GO:0022904">
    <property type="term" value="P:respiratory electron transport chain"/>
    <property type="evidence" value="ECO:0007669"/>
    <property type="project" value="InterPro"/>
</dbReference>
<dbReference type="EMBL" id="DSHW01000372">
    <property type="protein sequence ID" value="HEQ88738.1"/>
    <property type="molecule type" value="Genomic_DNA"/>
</dbReference>
<keyword evidence="3" id="KW-0813">Transport</keyword>
<keyword evidence="6 12" id="KW-0812">Transmembrane</keyword>
<evidence type="ECO:0000256" key="3">
    <source>
        <dbReference type="ARBA" id="ARBA00022448"/>
    </source>
</evidence>
<dbReference type="Proteomes" id="UP000027284">
    <property type="component" value="Unassembled WGS sequence"/>
</dbReference>
<proteinExistence type="inferred from homology"/>
<dbReference type="GO" id="GO:0005506">
    <property type="term" value="F:iron ion binding"/>
    <property type="evidence" value="ECO:0007669"/>
    <property type="project" value="InterPro"/>
</dbReference>
<keyword evidence="17" id="KW-1185">Reference proteome</keyword>
<dbReference type="GO" id="GO:0005886">
    <property type="term" value="C:plasma membrane"/>
    <property type="evidence" value="ECO:0007669"/>
    <property type="project" value="UniProtKB-SubCell"/>
</dbReference>
<evidence type="ECO:0000313" key="16">
    <source>
        <dbReference type="EMBL" id="KDA54328.1"/>
    </source>
</evidence>
<dbReference type="GO" id="GO:0020037">
    <property type="term" value="F:heme binding"/>
    <property type="evidence" value="ECO:0007669"/>
    <property type="project" value="TreeGrafter"/>
</dbReference>
<evidence type="ECO:0000313" key="17">
    <source>
        <dbReference type="Proteomes" id="UP000027284"/>
    </source>
</evidence>
<evidence type="ECO:0000259" key="13">
    <source>
        <dbReference type="Pfam" id="PF01292"/>
    </source>
</evidence>
<dbReference type="InterPro" id="IPR051542">
    <property type="entry name" value="Hydrogenase_cytochrome"/>
</dbReference>
<accession>A0A062XU15</accession>
<keyword evidence="5" id="KW-0349">Heme</keyword>
<dbReference type="NCBIfam" id="TIGR02125">
    <property type="entry name" value="CytB-hydogenase"/>
    <property type="match status" value="1"/>
</dbReference>
<reference evidence="16 17" key="1">
    <citation type="submission" date="2014-04" db="EMBL/GenBank/DDBJ databases">
        <title>The Genome Sequence of Thermoanaerobaculum aquaticum MP-01, The First Cultivated Group 23 Acidobacterium.</title>
        <authorList>
            <person name="Stamps B.W."/>
            <person name="Losey N.A."/>
            <person name="Lawson P.A."/>
            <person name="Stevenson B.S."/>
        </authorList>
    </citation>
    <scope>NUCLEOTIDE SEQUENCE [LARGE SCALE GENOMIC DNA]</scope>
    <source>
        <strain evidence="16 17">MP-01</strain>
    </source>
</reference>
<dbReference type="Gene3D" id="1.20.950.20">
    <property type="entry name" value="Transmembrane di-heme cytochromes, Chain C"/>
    <property type="match status" value="1"/>
</dbReference>
<dbReference type="OrthoDB" id="197262at2"/>
<evidence type="ECO:0000256" key="4">
    <source>
        <dbReference type="ARBA" id="ARBA00022475"/>
    </source>
</evidence>
<evidence type="ECO:0000256" key="7">
    <source>
        <dbReference type="ARBA" id="ARBA00022723"/>
    </source>
</evidence>
<feature type="transmembrane region" description="Helical" evidence="12">
    <location>
        <begin position="195"/>
        <end position="216"/>
    </location>
</feature>
<dbReference type="PROSITE" id="PS00882">
    <property type="entry name" value="NI_HGENASE_CYTB_1"/>
    <property type="match status" value="1"/>
</dbReference>
<evidence type="ECO:0000256" key="9">
    <source>
        <dbReference type="ARBA" id="ARBA00022989"/>
    </source>
</evidence>
<comment type="similarity">
    <text evidence="2">Belongs to the HupC/HyaC/HydC family.</text>
</comment>
<evidence type="ECO:0000256" key="5">
    <source>
        <dbReference type="ARBA" id="ARBA00022617"/>
    </source>
</evidence>
<evidence type="ECO:0000256" key="1">
    <source>
        <dbReference type="ARBA" id="ARBA00004651"/>
    </source>
</evidence>
<evidence type="ECO:0000256" key="2">
    <source>
        <dbReference type="ARBA" id="ARBA00008622"/>
    </source>
</evidence>
<dbReference type="PRINTS" id="PR00161">
    <property type="entry name" value="NIHGNASECYTB"/>
</dbReference>
<dbReference type="EMBL" id="DSMR01000453">
    <property type="protein sequence ID" value="HET47747.1"/>
    <property type="molecule type" value="Genomic_DNA"/>
</dbReference>
<dbReference type="PANTHER" id="PTHR30485">
    <property type="entry name" value="NI/FE-HYDROGENASE 1 B-TYPE CYTOCHROME SUBUNIT"/>
    <property type="match status" value="1"/>
</dbReference>
<feature type="transmembrane region" description="Helical" evidence="12">
    <location>
        <begin position="33"/>
        <end position="54"/>
    </location>
</feature>
<dbReference type="InterPro" id="IPR011577">
    <property type="entry name" value="Cyt_b561_bac/Ni-Hgenase"/>
</dbReference>
<protein>
    <submittedName>
        <fullName evidence="14">Ni/Fe-hydrogenase, b-type cytochrome subunit</fullName>
    </submittedName>
</protein>
<gene>
    <name evidence="14" type="primary">cybH</name>
    <name evidence="16" type="ORF">EG19_11470</name>
    <name evidence="14" type="ORF">ENP06_04925</name>
    <name evidence="15" type="ORF">ENQ31_06245</name>
</gene>